<dbReference type="InterPro" id="IPR007627">
    <property type="entry name" value="RNA_pol_sigma70_r2"/>
</dbReference>
<comment type="caution">
    <text evidence="8">The sequence shown here is derived from an EMBL/GenBank/DDBJ whole genome shotgun (WGS) entry which is preliminary data.</text>
</comment>
<sequence length="179" mass="20014">MVAHPLQPVAGQARHADVPRVRTVFEASYRRLVGQLYVVCGDLTEAEEVVAEAFARAVQHQRTFERLDNPEAWLRTVAVNVSRTRFRKGLRVVHREHDEARRPALDDERLALMAALRRLPTPQREAIALFYLADLPIHEVATATGVTVGTVKSRLSRGRAALAVLLADLPDSPEETRRG</sequence>
<dbReference type="Pfam" id="PF04542">
    <property type="entry name" value="Sigma70_r2"/>
    <property type="match status" value="1"/>
</dbReference>
<feature type="domain" description="RNA polymerase sigma-70 region 2" evidence="6">
    <location>
        <begin position="25"/>
        <end position="88"/>
    </location>
</feature>
<dbReference type="SUPFAM" id="SSF88659">
    <property type="entry name" value="Sigma3 and sigma4 domains of RNA polymerase sigma factors"/>
    <property type="match status" value="1"/>
</dbReference>
<keyword evidence="2" id="KW-0805">Transcription regulation</keyword>
<protein>
    <submittedName>
        <fullName evidence="8">Sigma-70 family RNA polymerase sigma factor</fullName>
    </submittedName>
</protein>
<evidence type="ECO:0000256" key="1">
    <source>
        <dbReference type="ARBA" id="ARBA00010641"/>
    </source>
</evidence>
<name>A0A930VI13_9ACTN</name>
<dbReference type="InterPro" id="IPR013249">
    <property type="entry name" value="RNA_pol_sigma70_r4_t2"/>
</dbReference>
<evidence type="ECO:0000256" key="2">
    <source>
        <dbReference type="ARBA" id="ARBA00023015"/>
    </source>
</evidence>
<dbReference type="InterPro" id="IPR014284">
    <property type="entry name" value="RNA_pol_sigma-70_dom"/>
</dbReference>
<gene>
    <name evidence="8" type="ORF">ISU07_19115</name>
</gene>
<dbReference type="PANTHER" id="PTHR43133">
    <property type="entry name" value="RNA POLYMERASE ECF-TYPE SIGMA FACTO"/>
    <property type="match status" value="1"/>
</dbReference>
<evidence type="ECO:0000313" key="9">
    <source>
        <dbReference type="Proteomes" id="UP000640489"/>
    </source>
</evidence>
<dbReference type="GO" id="GO:0016987">
    <property type="term" value="F:sigma factor activity"/>
    <property type="evidence" value="ECO:0007669"/>
    <property type="project" value="UniProtKB-KW"/>
</dbReference>
<dbReference type="EMBL" id="JADKPN010000014">
    <property type="protein sequence ID" value="MBF4765248.1"/>
    <property type="molecule type" value="Genomic_DNA"/>
</dbReference>
<comment type="similarity">
    <text evidence="1">Belongs to the sigma-70 factor family. ECF subfamily.</text>
</comment>
<dbReference type="NCBIfam" id="TIGR02937">
    <property type="entry name" value="sigma70-ECF"/>
    <property type="match status" value="1"/>
</dbReference>
<dbReference type="Proteomes" id="UP000640489">
    <property type="component" value="Unassembled WGS sequence"/>
</dbReference>
<dbReference type="RefSeq" id="WP_194708437.1">
    <property type="nucleotide sequence ID" value="NZ_JADKPN010000014.1"/>
</dbReference>
<dbReference type="AlphaFoldDB" id="A0A930VI13"/>
<evidence type="ECO:0000256" key="5">
    <source>
        <dbReference type="ARBA" id="ARBA00023163"/>
    </source>
</evidence>
<dbReference type="InterPro" id="IPR036388">
    <property type="entry name" value="WH-like_DNA-bd_sf"/>
</dbReference>
<dbReference type="Gene3D" id="1.10.1740.10">
    <property type="match status" value="1"/>
</dbReference>
<feature type="domain" description="RNA polymerase sigma factor 70 region 4 type 2" evidence="7">
    <location>
        <begin position="110"/>
        <end position="162"/>
    </location>
</feature>
<evidence type="ECO:0000256" key="3">
    <source>
        <dbReference type="ARBA" id="ARBA00023082"/>
    </source>
</evidence>
<dbReference type="CDD" id="cd06171">
    <property type="entry name" value="Sigma70_r4"/>
    <property type="match status" value="1"/>
</dbReference>
<keyword evidence="9" id="KW-1185">Reference proteome</keyword>
<evidence type="ECO:0000313" key="8">
    <source>
        <dbReference type="EMBL" id="MBF4765248.1"/>
    </source>
</evidence>
<accession>A0A930VI13</accession>
<dbReference type="SUPFAM" id="SSF88946">
    <property type="entry name" value="Sigma2 domain of RNA polymerase sigma factors"/>
    <property type="match status" value="1"/>
</dbReference>
<dbReference type="InterPro" id="IPR013325">
    <property type="entry name" value="RNA_pol_sigma_r2"/>
</dbReference>
<evidence type="ECO:0000259" key="6">
    <source>
        <dbReference type="Pfam" id="PF04542"/>
    </source>
</evidence>
<dbReference type="PANTHER" id="PTHR43133:SF50">
    <property type="entry name" value="ECF RNA POLYMERASE SIGMA FACTOR SIGM"/>
    <property type="match status" value="1"/>
</dbReference>
<keyword evidence="3" id="KW-0731">Sigma factor</keyword>
<evidence type="ECO:0000256" key="4">
    <source>
        <dbReference type="ARBA" id="ARBA00023125"/>
    </source>
</evidence>
<dbReference type="InterPro" id="IPR013324">
    <property type="entry name" value="RNA_pol_sigma_r3/r4-like"/>
</dbReference>
<keyword evidence="4" id="KW-0238">DNA-binding</keyword>
<organism evidence="8 9">
    <name type="scientific">Nocardioides islandensis</name>
    <dbReference type="NCBI Taxonomy" id="433663"/>
    <lineage>
        <taxon>Bacteria</taxon>
        <taxon>Bacillati</taxon>
        <taxon>Actinomycetota</taxon>
        <taxon>Actinomycetes</taxon>
        <taxon>Propionibacteriales</taxon>
        <taxon>Nocardioidaceae</taxon>
        <taxon>Nocardioides</taxon>
    </lineage>
</organism>
<dbReference type="Pfam" id="PF08281">
    <property type="entry name" value="Sigma70_r4_2"/>
    <property type="match status" value="1"/>
</dbReference>
<proteinExistence type="inferred from homology"/>
<dbReference type="InterPro" id="IPR039425">
    <property type="entry name" value="RNA_pol_sigma-70-like"/>
</dbReference>
<evidence type="ECO:0000259" key="7">
    <source>
        <dbReference type="Pfam" id="PF08281"/>
    </source>
</evidence>
<dbReference type="GO" id="GO:0003677">
    <property type="term" value="F:DNA binding"/>
    <property type="evidence" value="ECO:0007669"/>
    <property type="project" value="UniProtKB-KW"/>
</dbReference>
<dbReference type="Gene3D" id="1.10.10.10">
    <property type="entry name" value="Winged helix-like DNA-binding domain superfamily/Winged helix DNA-binding domain"/>
    <property type="match status" value="1"/>
</dbReference>
<dbReference type="GO" id="GO:0006352">
    <property type="term" value="P:DNA-templated transcription initiation"/>
    <property type="evidence" value="ECO:0007669"/>
    <property type="project" value="InterPro"/>
</dbReference>
<reference evidence="8" key="1">
    <citation type="submission" date="2020-11" db="EMBL/GenBank/DDBJ databases">
        <title>Nocardioides sp. nov., isolated from Soil of Cynanchum wilfordii Hemsley rhizosphere.</title>
        <authorList>
            <person name="Lee J.-S."/>
            <person name="Suh M.K."/>
            <person name="Kim J.-S."/>
        </authorList>
    </citation>
    <scope>NUCLEOTIDE SEQUENCE</scope>
    <source>
        <strain evidence="8">KCTC 19275</strain>
    </source>
</reference>
<keyword evidence="5" id="KW-0804">Transcription</keyword>